<evidence type="ECO:0000313" key="2">
    <source>
        <dbReference type="EMBL" id="MXY34697.1"/>
    </source>
</evidence>
<dbReference type="EMBL" id="VXRY01000472">
    <property type="protein sequence ID" value="MXY34697.1"/>
    <property type="molecule type" value="Genomic_DNA"/>
</dbReference>
<gene>
    <name evidence="2" type="ORF">F4Y60_11540</name>
</gene>
<feature type="domain" description="NACHT" evidence="1">
    <location>
        <begin position="283"/>
        <end position="385"/>
    </location>
</feature>
<protein>
    <recommendedName>
        <fullName evidence="1">NACHT domain-containing protein</fullName>
    </recommendedName>
</protein>
<reference evidence="2" key="1">
    <citation type="submission" date="2019-09" db="EMBL/GenBank/DDBJ databases">
        <title>Characterisation of the sponge microbiome using genome-centric metagenomics.</title>
        <authorList>
            <person name="Engelberts J.P."/>
            <person name="Robbins S.J."/>
            <person name="De Goeij J.M."/>
            <person name="Aranda M."/>
            <person name="Bell S.C."/>
            <person name="Webster N.S."/>
        </authorList>
    </citation>
    <scope>NUCLEOTIDE SEQUENCE</scope>
    <source>
        <strain evidence="2">SB0664_bin_43</strain>
    </source>
</reference>
<dbReference type="PROSITE" id="PS50837">
    <property type="entry name" value="NACHT"/>
    <property type="match status" value="1"/>
</dbReference>
<evidence type="ECO:0000259" key="1">
    <source>
        <dbReference type="PROSITE" id="PS50837"/>
    </source>
</evidence>
<organism evidence="2">
    <name type="scientific">Boseongicola sp. SB0664_bin_43</name>
    <dbReference type="NCBI Taxonomy" id="2604844"/>
    <lineage>
        <taxon>Bacteria</taxon>
        <taxon>Pseudomonadati</taxon>
        <taxon>Pseudomonadota</taxon>
        <taxon>Alphaproteobacteria</taxon>
        <taxon>Rhodobacterales</taxon>
        <taxon>Paracoccaceae</taxon>
        <taxon>Boseongicola</taxon>
    </lineage>
</organism>
<dbReference type="SUPFAM" id="SSF52540">
    <property type="entry name" value="P-loop containing nucleoside triphosphate hydrolases"/>
    <property type="match status" value="1"/>
</dbReference>
<dbReference type="Gene3D" id="3.40.50.300">
    <property type="entry name" value="P-loop containing nucleotide triphosphate hydrolases"/>
    <property type="match status" value="1"/>
</dbReference>
<comment type="caution">
    <text evidence="2">The sequence shown here is derived from an EMBL/GenBank/DDBJ whole genome shotgun (WGS) entry which is preliminary data.</text>
</comment>
<name>A0A6B0Y3S2_9RHOB</name>
<proteinExistence type="predicted"/>
<accession>A0A6B0Y3S2</accession>
<dbReference type="InterPro" id="IPR007111">
    <property type="entry name" value="NACHT_NTPase"/>
</dbReference>
<dbReference type="InterPro" id="IPR027417">
    <property type="entry name" value="P-loop_NTPase"/>
</dbReference>
<sequence length="1611" mass="179271">MKTRIPELPFDQLSWRDFERIVFRYVYKSADIAYCARYGRSGQAQDGIDVYGRLSGGKHVCWQARNRKDVSGSDIKDATDDFLKGKWVASSERFVLCIRAGLADTELQDMIEAQAARLLERDIVFECVDGIQFSEKLRSHPQIVDDFFGRDWLIAFAGKEAEAMLKRPLDVQRVIALRKRLAEIYAVRGQQLDPGLNVDPVRRDTRDVRKRFVVPNVDPANPLHEPSLEQEIRPDVGQRQEDNAWDFDDYSDSGKQPGYQLFSSEQAATPSLGLDDWLSRGERALIILGSPGSGKSTALRSLALDLARTPEVFPAVHDQLGARIPLLIPFALWSGLAAKKKREVGLPEVTREAFRASVPKNELEASFIEALSDERLVLLIDGLDEYGDEQAARTTLATIETFMRTHDVFTIATTRPAGFRRLGPTTGYWDIARLMELQPRQQRELATKLLGEDDSVEVPVVLRVEQFFQQLEHNGRLQSLAGNPLLLHGLLSVAARRIILPSTRFQLFEKLIEILLEVHPNRRATAAAEMEPRSRMFSTDDVRSEALARLAFEVQGRGADAGIDRGDARRIIEQFLADSGNGPAWSNDQARLGAQELTDIKADTSGLLIERGPDELAFCHAAFREHLAGLEIATWTLEDQVRFVSSHASEPRWRGAILSLLQSVKRRADVERMLEAIRDEDKGESDTTDRRLLLAECAFATASLSGAVGRQVALESLSRIEAGTDDAERLELLGLALDGPRVGPIGEAIVKRLERWWPCVTKWQARLFAELGRWRPTKDLAQTLLLALQGDSDQLAVSSSLARAFGGDLEVGRRLTSLAHESVNPLVTAAALDALSRGWPSLVGLNDWLVEAERSPSFQIRTVATMALYRAGRRGDEGRDSLLDVLGGANWNRFTGKLRTEAEDALVTNWSNDGELHDACWAGIGRRGPLRYDIPNDCARSMLMRLHRADPRVPLWMQEELETRRYFPFRTALREDALLGPILSEHANVRAAVDAWFEEEKFSTLHSEAAQVAAVQRSDAAKKAMLKKVADPGEFRFWPIWSLLHGWGINDSEVAAALEPLPWLPPEERQHVAHTIPAIVESVDESFRLLMEICDLPEVTRMDFVIRGFAALGNEIDEEQVVSAMLPHFDKPASAFMGEERLIARFHADPRVKKFALHRLWEPSPPLETMARAYGSDSEVAPLILERAAPLPKMFRRHIARRASQRFDDKALRQVLERCGMETDVHAMVQATIGLSYAALAAPGEAVARTEALRRQLYATGSDFDEQRVAAFGGLLSLGRVDVFADSKEGYGDEVLRIGLGGQIGDYTPVIGLAADRWEEVEAAMGNSAVGRLNQWSDDPSAFWEAFASYAGRSSRLRMRFLEHCEDESSVLQASGLAALSRLKPGSSLLLDCCKRVLATDFDGSQPSSLDAARATVAASKLLAAHFHEDSSAVAAIVAASDGQRSRGAALVGLASRWPDHEIVVREYGSLLEERSGIGLLVCVQLWLWSAQGSREQIAKIFARFAERRASSSWDFPEDSLDAFRARLEREPETADVLTQLAIENDQPSVRASAVRLLASTSTTQGRDLARKLLVAECRRSGPPRFARDVLTNRIRPVRELMREVLRTSSG</sequence>